<feature type="region of interest" description="Disordered" evidence="1">
    <location>
        <begin position="44"/>
        <end position="92"/>
    </location>
</feature>
<evidence type="ECO:0000313" key="3">
    <source>
        <dbReference type="Proteomes" id="UP000815325"/>
    </source>
</evidence>
<reference evidence="2" key="1">
    <citation type="submission" date="2017-08" db="EMBL/GenBank/DDBJ databases">
        <authorList>
            <person name="Polle J.E."/>
            <person name="Barry K."/>
            <person name="Cushman J."/>
            <person name="Schmutz J."/>
            <person name="Tran D."/>
            <person name="Hathwaick L.T."/>
            <person name="Yim W.C."/>
            <person name="Jenkins J."/>
            <person name="Mckie-Krisberg Z.M."/>
            <person name="Prochnik S."/>
            <person name="Lindquist E."/>
            <person name="Dockter R.B."/>
            <person name="Adam C."/>
            <person name="Molina H."/>
            <person name="Bunkerborg J."/>
            <person name="Jin E."/>
            <person name="Buchheim M."/>
            <person name="Magnuson J."/>
        </authorList>
    </citation>
    <scope>NUCLEOTIDE SEQUENCE</scope>
    <source>
        <strain evidence="2">CCAP 19/18</strain>
    </source>
</reference>
<gene>
    <name evidence="2" type="ORF">DUNSADRAFT_2801</name>
</gene>
<name>A0ABQ7GV30_DUNSA</name>
<feature type="compositionally biased region" description="Basic residues" evidence="1">
    <location>
        <begin position="69"/>
        <end position="80"/>
    </location>
</feature>
<comment type="caution">
    <text evidence="2">The sequence shown here is derived from an EMBL/GenBank/DDBJ whole genome shotgun (WGS) entry which is preliminary data.</text>
</comment>
<proteinExistence type="predicted"/>
<accession>A0ABQ7GV30</accession>
<protein>
    <submittedName>
        <fullName evidence="2">Uncharacterized protein</fullName>
    </submittedName>
</protein>
<keyword evidence="3" id="KW-1185">Reference proteome</keyword>
<evidence type="ECO:0000256" key="1">
    <source>
        <dbReference type="SAM" id="MobiDB-lite"/>
    </source>
</evidence>
<organism evidence="2 3">
    <name type="scientific">Dunaliella salina</name>
    <name type="common">Green alga</name>
    <name type="synonym">Protococcus salinus</name>
    <dbReference type="NCBI Taxonomy" id="3046"/>
    <lineage>
        <taxon>Eukaryota</taxon>
        <taxon>Viridiplantae</taxon>
        <taxon>Chlorophyta</taxon>
        <taxon>core chlorophytes</taxon>
        <taxon>Chlorophyceae</taxon>
        <taxon>CS clade</taxon>
        <taxon>Chlamydomonadales</taxon>
        <taxon>Dunaliellaceae</taxon>
        <taxon>Dunaliella</taxon>
    </lineage>
</organism>
<dbReference type="InterPro" id="IPR038052">
    <property type="entry name" value="Chaperonin_RbcX_sf"/>
</dbReference>
<evidence type="ECO:0000313" key="2">
    <source>
        <dbReference type="EMBL" id="KAF5838472.1"/>
    </source>
</evidence>
<feature type="compositionally biased region" description="Basic and acidic residues" evidence="1">
    <location>
        <begin position="82"/>
        <end position="92"/>
    </location>
</feature>
<dbReference type="Proteomes" id="UP000815325">
    <property type="component" value="Unassembled WGS sequence"/>
</dbReference>
<dbReference type="Gene3D" id="1.10.1200.210">
    <property type="entry name" value="Chaperonin-like RbcX"/>
    <property type="match status" value="1"/>
</dbReference>
<dbReference type="EMBL" id="MU069577">
    <property type="protein sequence ID" value="KAF5838472.1"/>
    <property type="molecule type" value="Genomic_DNA"/>
</dbReference>
<sequence>MLLKSSLLLPSAWAPRHRVQSTRASPAVQFHHHCQLVVVHSSSEGGKGWQPLPEGLPDPNWQLNEGKRDIKKRRRGRPAHLRSPDDTPLRDGNRDIMAGVLTERAAKTLLIYLQEMNPIVFQWLWRYMEAHPIPRKGAPWDDISGETFLRTLLAQPVTESKMNWGKDSLFDNTASMGVDPRALAQRIMDIRVQLSKEFIQDLALVKEENQALLQETLMTSLNSEPAKHPIPTIKVLPPLERKLTVHPELLNKDGMLDPEIAKNYPELEAALKKQKEEQQQQGKKQ</sequence>
<dbReference type="SUPFAM" id="SSF158615">
    <property type="entry name" value="RbcX-like"/>
    <property type="match status" value="1"/>
</dbReference>